<dbReference type="EMBL" id="CAJNOK010000389">
    <property type="protein sequence ID" value="CAF0749792.1"/>
    <property type="molecule type" value="Genomic_DNA"/>
</dbReference>
<evidence type="ECO:0000313" key="2">
    <source>
        <dbReference type="EMBL" id="CAF0749792.1"/>
    </source>
</evidence>
<evidence type="ECO:0000313" key="3">
    <source>
        <dbReference type="EMBL" id="CAF0801178.1"/>
    </source>
</evidence>
<dbReference type="EMBL" id="CAJNOQ010000439">
    <property type="protein sequence ID" value="CAF0801178.1"/>
    <property type="molecule type" value="Genomic_DNA"/>
</dbReference>
<dbReference type="EMBL" id="CAJOBC010000440">
    <property type="protein sequence ID" value="CAF3586358.1"/>
    <property type="molecule type" value="Genomic_DNA"/>
</dbReference>
<dbReference type="Pfam" id="PF10494">
    <property type="entry name" value="Stk19"/>
    <property type="match status" value="1"/>
</dbReference>
<comment type="similarity">
    <text evidence="1">Belongs to the STK19 family.</text>
</comment>
<evidence type="ECO:0000256" key="1">
    <source>
        <dbReference type="ARBA" id="ARBA00093458"/>
    </source>
</evidence>
<dbReference type="AlphaFoldDB" id="A0A813SVX9"/>
<evidence type="ECO:0000313" key="6">
    <source>
        <dbReference type="Proteomes" id="UP000663829"/>
    </source>
</evidence>
<organism evidence="3 6">
    <name type="scientific">Didymodactylos carnosus</name>
    <dbReference type="NCBI Taxonomy" id="1234261"/>
    <lineage>
        <taxon>Eukaryota</taxon>
        <taxon>Metazoa</taxon>
        <taxon>Spiralia</taxon>
        <taxon>Gnathifera</taxon>
        <taxon>Rotifera</taxon>
        <taxon>Eurotatoria</taxon>
        <taxon>Bdelloidea</taxon>
        <taxon>Philodinida</taxon>
        <taxon>Philodinidae</taxon>
        <taxon>Didymodactylos</taxon>
    </lineage>
</organism>
<dbReference type="PANTHER" id="PTHR15243:SF0">
    <property type="entry name" value="SERINE_THREONINE-PROTEIN KINASE 19"/>
    <property type="match status" value="1"/>
</dbReference>
<reference evidence="3" key="1">
    <citation type="submission" date="2021-02" db="EMBL/GenBank/DDBJ databases">
        <authorList>
            <person name="Nowell W R."/>
        </authorList>
    </citation>
    <scope>NUCLEOTIDE SEQUENCE</scope>
</reference>
<dbReference type="GO" id="GO:0046579">
    <property type="term" value="P:positive regulation of Ras protein signal transduction"/>
    <property type="evidence" value="ECO:0007669"/>
    <property type="project" value="TreeGrafter"/>
</dbReference>
<dbReference type="OrthoDB" id="10261701at2759"/>
<dbReference type="PANTHER" id="PTHR15243">
    <property type="entry name" value="SERINE/THREONINE-PROTEIN KINASE 19"/>
    <property type="match status" value="1"/>
</dbReference>
<dbReference type="Proteomes" id="UP000681722">
    <property type="component" value="Unassembled WGS sequence"/>
</dbReference>
<comment type="caution">
    <text evidence="3">The sequence shown here is derived from an EMBL/GenBank/DDBJ whole genome shotgun (WGS) entry which is preliminary data.</text>
</comment>
<protein>
    <submittedName>
        <fullName evidence="3">Uncharacterized protein</fullName>
    </submittedName>
</protein>
<dbReference type="EMBL" id="CAJOBA010000389">
    <property type="protein sequence ID" value="CAF3528271.1"/>
    <property type="molecule type" value="Genomic_DNA"/>
</dbReference>
<name>A0A813SVX9_9BILA</name>
<keyword evidence="6" id="KW-1185">Reference proteome</keyword>
<dbReference type="Proteomes" id="UP000677228">
    <property type="component" value="Unassembled WGS sequence"/>
</dbReference>
<dbReference type="Proteomes" id="UP000663829">
    <property type="component" value="Unassembled WGS sequence"/>
</dbReference>
<dbReference type="InterPro" id="IPR018865">
    <property type="entry name" value="STK19-like"/>
</dbReference>
<gene>
    <name evidence="3" type="ORF">GPM918_LOCUS3523</name>
    <name evidence="2" type="ORF">OVA965_LOCUS1940</name>
    <name evidence="5" type="ORF">SRO942_LOCUS3531</name>
    <name evidence="4" type="ORF">TMI583_LOCUS1940</name>
</gene>
<dbReference type="Proteomes" id="UP000682733">
    <property type="component" value="Unassembled WGS sequence"/>
</dbReference>
<accession>A0A813SVX9</accession>
<evidence type="ECO:0000313" key="4">
    <source>
        <dbReference type="EMBL" id="CAF3528271.1"/>
    </source>
</evidence>
<sequence length="260" mass="30368">MKRTYSSLLQSSKRSKSSTELDTVITAKVDNSVLRSDTYIALTHLIDQSKAAFITHRIPPLYFKHQLYNLVSSRTNVDRDIQKLFELNTIRLFHSDLGDIIMFTDDYRLLIEAQFEQLSLSTFELKQVTKKFLSELLPNCFRLSIDRDLLDEKYDLKKSDIQLLIQLGVLLVRDIDHFWFSVPNIAKFISVVKRGRRMLLHTLRMRKYREIPLNELKERDMKKQCLFGFDYHLNDLIGSNLATIIDTPTGSVVKFDADKS</sequence>
<proteinExistence type="inferred from homology"/>
<evidence type="ECO:0000313" key="5">
    <source>
        <dbReference type="EMBL" id="CAF3586358.1"/>
    </source>
</evidence>